<dbReference type="PROSITE" id="PS50995">
    <property type="entry name" value="HTH_MARR_2"/>
    <property type="match status" value="1"/>
</dbReference>
<dbReference type="PaxDb" id="522772-Dacet_0877"/>
<proteinExistence type="predicted"/>
<dbReference type="SUPFAM" id="SSF46785">
    <property type="entry name" value="Winged helix' DNA-binding domain"/>
    <property type="match status" value="1"/>
</dbReference>
<keyword evidence="3" id="KW-1185">Reference proteome</keyword>
<dbReference type="InterPro" id="IPR039422">
    <property type="entry name" value="MarR/SlyA-like"/>
</dbReference>
<evidence type="ECO:0000313" key="3">
    <source>
        <dbReference type="Proteomes" id="UP000002012"/>
    </source>
</evidence>
<dbReference type="SMART" id="SM00347">
    <property type="entry name" value="HTH_MARR"/>
    <property type="match status" value="1"/>
</dbReference>
<dbReference type="InterPro" id="IPR036390">
    <property type="entry name" value="WH_DNA-bd_sf"/>
</dbReference>
<name>D4H610_DENA2</name>
<dbReference type="PANTHER" id="PTHR33164">
    <property type="entry name" value="TRANSCRIPTIONAL REGULATOR, MARR FAMILY"/>
    <property type="match status" value="1"/>
</dbReference>
<accession>D4H610</accession>
<protein>
    <submittedName>
        <fullName evidence="2">Transcriptional regulator, MarR family</fullName>
    </submittedName>
</protein>
<dbReference type="KEGG" id="dap:Dacet_0877"/>
<dbReference type="STRING" id="522772.Dacet_0877"/>
<evidence type="ECO:0000259" key="1">
    <source>
        <dbReference type="PROSITE" id="PS50995"/>
    </source>
</evidence>
<gene>
    <name evidence="2" type="ordered locus">Dacet_0877</name>
</gene>
<dbReference type="GO" id="GO:0006950">
    <property type="term" value="P:response to stress"/>
    <property type="evidence" value="ECO:0007669"/>
    <property type="project" value="TreeGrafter"/>
</dbReference>
<dbReference type="Pfam" id="PF12802">
    <property type="entry name" value="MarR_2"/>
    <property type="match status" value="1"/>
</dbReference>
<dbReference type="Gene3D" id="1.10.10.10">
    <property type="entry name" value="Winged helix-like DNA-binding domain superfamily/Winged helix DNA-binding domain"/>
    <property type="match status" value="1"/>
</dbReference>
<dbReference type="OrthoDB" id="5511415at2"/>
<dbReference type="GO" id="GO:0003700">
    <property type="term" value="F:DNA-binding transcription factor activity"/>
    <property type="evidence" value="ECO:0007669"/>
    <property type="project" value="InterPro"/>
</dbReference>
<dbReference type="InterPro" id="IPR000835">
    <property type="entry name" value="HTH_MarR-typ"/>
</dbReference>
<dbReference type="EMBL" id="CP001968">
    <property type="protein sequence ID" value="ADD67656.1"/>
    <property type="molecule type" value="Genomic_DNA"/>
</dbReference>
<dbReference type="RefSeq" id="WP_013010187.1">
    <property type="nucleotide sequence ID" value="NC_013943.1"/>
</dbReference>
<sequence length="147" mass="16235">MKHTKAGKLYTDIVLEVFKLNGLLIAEGDKLVKEFGLTSARWKVLGALALTGEPLTVSRIAVKMGQTRQGVQRIADVMETEGLITYVNNPYHKKARLVKLTEKGTDLYSKADDKQIDWSNTLADNIDIVDAETALKVLRAVYCGLQG</sequence>
<dbReference type="HOGENOM" id="CLU_083287_5_1_0"/>
<dbReference type="eggNOG" id="COG1846">
    <property type="taxonomic scope" value="Bacteria"/>
</dbReference>
<dbReference type="PANTHER" id="PTHR33164:SF99">
    <property type="entry name" value="MARR FAMILY REGULATORY PROTEIN"/>
    <property type="match status" value="1"/>
</dbReference>
<dbReference type="Proteomes" id="UP000002012">
    <property type="component" value="Chromosome"/>
</dbReference>
<dbReference type="InterPro" id="IPR036388">
    <property type="entry name" value="WH-like_DNA-bd_sf"/>
</dbReference>
<evidence type="ECO:0000313" key="2">
    <source>
        <dbReference type="EMBL" id="ADD67656.1"/>
    </source>
</evidence>
<organism evidence="2 3">
    <name type="scientific">Denitrovibrio acetiphilus (strain DSM 12809 / NBRC 114555 / N2460)</name>
    <dbReference type="NCBI Taxonomy" id="522772"/>
    <lineage>
        <taxon>Bacteria</taxon>
        <taxon>Pseudomonadati</taxon>
        <taxon>Deferribacterota</taxon>
        <taxon>Deferribacteres</taxon>
        <taxon>Deferribacterales</taxon>
        <taxon>Geovibrionaceae</taxon>
        <taxon>Denitrovibrio</taxon>
    </lineage>
</organism>
<dbReference type="AlphaFoldDB" id="D4H610"/>
<reference evidence="2 3" key="1">
    <citation type="journal article" date="2010" name="Stand. Genomic Sci.">
        <title>Complete genome sequence of Denitrovibrio acetiphilus type strain (N2460).</title>
        <authorList>
            <person name="Kiss H."/>
            <person name="Lang E."/>
            <person name="Lapidus A."/>
            <person name="Copeland A."/>
            <person name="Nolan M."/>
            <person name="Glavina Del Rio T."/>
            <person name="Chen F."/>
            <person name="Lucas S."/>
            <person name="Tice H."/>
            <person name="Cheng J.F."/>
            <person name="Han C."/>
            <person name="Goodwin L."/>
            <person name="Pitluck S."/>
            <person name="Liolios K."/>
            <person name="Pati A."/>
            <person name="Ivanova N."/>
            <person name="Mavromatis K."/>
            <person name="Chen A."/>
            <person name="Palaniappan K."/>
            <person name="Land M."/>
            <person name="Hauser L."/>
            <person name="Chang Y.J."/>
            <person name="Jeffries C.D."/>
            <person name="Detter J.C."/>
            <person name="Brettin T."/>
            <person name="Spring S."/>
            <person name="Rohde M."/>
            <person name="Goker M."/>
            <person name="Woyke T."/>
            <person name="Bristow J."/>
            <person name="Eisen J.A."/>
            <person name="Markowitz V."/>
            <person name="Hugenholtz P."/>
            <person name="Kyrpides N.C."/>
            <person name="Klenk H.P."/>
        </authorList>
    </citation>
    <scope>NUCLEOTIDE SEQUENCE [LARGE SCALE GENOMIC DNA]</scope>
    <source>
        <strain evidence="3">DSM 12809 / NBRC 114555 / N2460</strain>
    </source>
</reference>
<feature type="domain" description="HTH marR-type" evidence="1">
    <location>
        <begin position="6"/>
        <end position="143"/>
    </location>
</feature>
<dbReference type="InParanoid" id="D4H610"/>